<dbReference type="Proteomes" id="UP000218335">
    <property type="component" value="Unassembled WGS sequence"/>
</dbReference>
<dbReference type="SUPFAM" id="SSF143120">
    <property type="entry name" value="YefM-like"/>
    <property type="match status" value="1"/>
</dbReference>
<dbReference type="Gene3D" id="3.40.1620.10">
    <property type="entry name" value="YefM-like domain"/>
    <property type="match status" value="1"/>
</dbReference>
<comment type="similarity">
    <text evidence="1">Belongs to the phD/YefM antitoxin family.</text>
</comment>
<sequence length="85" mass="9913">MYRVTAEHAEKELLSMIKQVSEQDEPILICDNQTGNHAVLLSQKDWDCIQETLFLETTGTMEKVRKREKESSGFVNIDDINWDRL</sequence>
<evidence type="ECO:0000256" key="1">
    <source>
        <dbReference type="ARBA" id="ARBA00009981"/>
    </source>
</evidence>
<protein>
    <submittedName>
        <fullName evidence="2">Prevent-host-death protein</fullName>
    </submittedName>
</protein>
<evidence type="ECO:0000313" key="2">
    <source>
        <dbReference type="EMBL" id="PCF55310.1"/>
    </source>
</evidence>
<dbReference type="InterPro" id="IPR036165">
    <property type="entry name" value="YefM-like_sf"/>
</dbReference>
<gene>
    <name evidence="2" type="ORF">B5C08_06575</name>
</gene>
<name>A0A2A4GXM6_9STAP</name>
<comment type="caution">
    <text evidence="2">The sequence shown here is derived from an EMBL/GenBank/DDBJ whole genome shotgun (WGS) entry which is preliminary data.</text>
</comment>
<evidence type="ECO:0000313" key="3">
    <source>
        <dbReference type="Proteomes" id="UP000218335"/>
    </source>
</evidence>
<dbReference type="AlphaFoldDB" id="A0A2A4GXM6"/>
<dbReference type="RefSeq" id="WP_173673936.1">
    <property type="nucleotide sequence ID" value="NZ_MWRM01000007.1"/>
</dbReference>
<organism evidence="2 3">
    <name type="scientific">Staphylococcus delphini</name>
    <dbReference type="NCBI Taxonomy" id="53344"/>
    <lineage>
        <taxon>Bacteria</taxon>
        <taxon>Bacillati</taxon>
        <taxon>Bacillota</taxon>
        <taxon>Bacilli</taxon>
        <taxon>Bacillales</taxon>
        <taxon>Staphylococcaceae</taxon>
        <taxon>Staphylococcus</taxon>
        <taxon>Staphylococcus intermedius group</taxon>
    </lineage>
</organism>
<accession>A0A2A4GXM6</accession>
<proteinExistence type="inferred from homology"/>
<dbReference type="EMBL" id="MWUU01000007">
    <property type="protein sequence ID" value="PCF55310.1"/>
    <property type="molecule type" value="Genomic_DNA"/>
</dbReference>
<reference evidence="2 3" key="1">
    <citation type="journal article" date="2017" name="PLoS ONE">
        <title>Development of a real-time PCR for detection of Staphylococcus pseudintermedius using a novel automated comparison of whole-genome sequences.</title>
        <authorList>
            <person name="Verstappen K.M."/>
            <person name="Huijbregts L."/>
            <person name="Spaninks M."/>
            <person name="Wagenaar J.A."/>
            <person name="Fluit A.C."/>
            <person name="Duim B."/>
        </authorList>
    </citation>
    <scope>NUCLEOTIDE SEQUENCE [LARGE SCALE GENOMIC DNA]</scope>
    <source>
        <strain evidence="2 3">215070706401-1</strain>
    </source>
</reference>